<dbReference type="STRING" id="224129.A0A1W4XB62"/>
<dbReference type="GeneID" id="108739946"/>
<dbReference type="PANTHER" id="PTHR10357:SF225">
    <property type="entry name" value="MALTASE 1-LIKE PROTEIN"/>
    <property type="match status" value="1"/>
</dbReference>
<dbReference type="GO" id="GO:0005975">
    <property type="term" value="P:carbohydrate metabolic process"/>
    <property type="evidence" value="ECO:0007669"/>
    <property type="project" value="InterPro"/>
</dbReference>
<dbReference type="CDD" id="cd00551">
    <property type="entry name" value="AmyAc_family"/>
    <property type="match status" value="1"/>
</dbReference>
<dbReference type="RefSeq" id="XP_018329575.1">
    <property type="nucleotide sequence ID" value="XM_018474073.2"/>
</dbReference>
<organism evidence="3 4">
    <name type="scientific">Agrilus planipennis</name>
    <name type="common">Emerald ash borer</name>
    <name type="synonym">Agrilus marcopoli</name>
    <dbReference type="NCBI Taxonomy" id="224129"/>
    <lineage>
        <taxon>Eukaryota</taxon>
        <taxon>Metazoa</taxon>
        <taxon>Ecdysozoa</taxon>
        <taxon>Arthropoda</taxon>
        <taxon>Hexapoda</taxon>
        <taxon>Insecta</taxon>
        <taxon>Pterygota</taxon>
        <taxon>Neoptera</taxon>
        <taxon>Endopterygota</taxon>
        <taxon>Coleoptera</taxon>
        <taxon>Polyphaga</taxon>
        <taxon>Elateriformia</taxon>
        <taxon>Buprestoidea</taxon>
        <taxon>Buprestidae</taxon>
        <taxon>Agrilinae</taxon>
        <taxon>Agrilus</taxon>
    </lineage>
</organism>
<dbReference type="KEGG" id="apln:108739946"/>
<evidence type="ECO:0000313" key="4">
    <source>
        <dbReference type="RefSeq" id="XP_018329575.1"/>
    </source>
</evidence>
<keyword evidence="1" id="KW-1133">Transmembrane helix</keyword>
<evidence type="ECO:0000259" key="2">
    <source>
        <dbReference type="SMART" id="SM00642"/>
    </source>
</evidence>
<gene>
    <name evidence="4" type="primary">LOC108739946</name>
</gene>
<keyword evidence="3" id="KW-1185">Reference proteome</keyword>
<feature type="domain" description="Glycosyl hydrolase family 13 catalytic" evidence="2">
    <location>
        <begin position="181"/>
        <end position="488"/>
    </location>
</feature>
<name>A0A1W4XB62_AGRPL</name>
<dbReference type="InterPro" id="IPR017853">
    <property type="entry name" value="GH"/>
</dbReference>
<dbReference type="InterPro" id="IPR006047">
    <property type="entry name" value="GH13_cat_dom"/>
</dbReference>
<dbReference type="SUPFAM" id="SSF51445">
    <property type="entry name" value="(Trans)glycosidases"/>
    <property type="match status" value="1"/>
</dbReference>
<protein>
    <submittedName>
        <fullName evidence="4">Neutral and basic amino acid transport protein rBAT-like</fullName>
    </submittedName>
</protein>
<reference evidence="4" key="1">
    <citation type="submission" date="2025-08" db="UniProtKB">
        <authorList>
            <consortium name="RefSeq"/>
        </authorList>
    </citation>
    <scope>IDENTIFICATION</scope>
    <source>
        <tissue evidence="4">Entire body</tissue>
    </source>
</reference>
<dbReference type="InParanoid" id="A0A1W4XB62"/>
<sequence>MEGLLRVQNPVTARSYLGDDTTSTCALITPSPPTNALINPLPEEQENIDNYINPDELAIKLKHMKDIDQSDKKSTSSSNCSLAEPPSTTLLNNHYLHMPKDENIVTQEAPGKVQPLQMTFKNPPENYFFMKWNWILIRKISAWMFLSIMVAMLGIVIAMIWTLPKKCNPVTQWYQGNLMYEVFPASFPDTNGDGIGDFKGLSLKANYLKSLGVRILRLNSIFVSKDYPDDYKNNTSLTKIATPLGDIKDFAIMVNTMHTKNISLVLDLPLWPYLKKLGHLEEKLNLNSTNAIVDDPVGDITEFWLEKGVDGFFLQGIEHFANSNDFPKFLRRWKKIVGQDKILIIDEAVLNVAPKSSVNTIYMNVDLVKVNVPIEEGTLKLSNFFSSIFNSTLFSKANMPWILWTLGDESSVRMADRLPYKNGTLGATLLQMMLPGTPCIFYGDEIGLTRIIDLHGDRKDVEHLHHLAPMKWEQTERQFTRKDLLPWNHGIQATVSFNQLELISKAVILRSDSPAIYLNSINRDGVNKANAEVKYANDEIMVLHRWYPRRKSYVVLSNLGKNRFEADLSKYLYSGEIIIGPTPESKLESLSFKNISLWPGESVIVFVN</sequence>
<evidence type="ECO:0000256" key="1">
    <source>
        <dbReference type="SAM" id="Phobius"/>
    </source>
</evidence>
<accession>A0A1W4XB62</accession>
<dbReference type="OrthoDB" id="1740265at2759"/>
<feature type="transmembrane region" description="Helical" evidence="1">
    <location>
        <begin position="140"/>
        <end position="161"/>
    </location>
</feature>
<dbReference type="SMART" id="SM00642">
    <property type="entry name" value="Aamy"/>
    <property type="match status" value="1"/>
</dbReference>
<dbReference type="Pfam" id="PF00128">
    <property type="entry name" value="Alpha-amylase"/>
    <property type="match status" value="1"/>
</dbReference>
<proteinExistence type="predicted"/>
<dbReference type="Proteomes" id="UP000192223">
    <property type="component" value="Unplaced"/>
</dbReference>
<dbReference type="Gene3D" id="3.20.20.80">
    <property type="entry name" value="Glycosidases"/>
    <property type="match status" value="1"/>
</dbReference>
<keyword evidence="1" id="KW-0812">Transmembrane</keyword>
<dbReference type="AlphaFoldDB" id="A0A1W4XB62"/>
<keyword evidence="1" id="KW-0472">Membrane</keyword>
<dbReference type="PANTHER" id="PTHR10357">
    <property type="entry name" value="ALPHA-AMYLASE FAMILY MEMBER"/>
    <property type="match status" value="1"/>
</dbReference>
<evidence type="ECO:0000313" key="3">
    <source>
        <dbReference type="Proteomes" id="UP000192223"/>
    </source>
</evidence>